<dbReference type="InterPro" id="IPR013083">
    <property type="entry name" value="Znf_RING/FYVE/PHD"/>
</dbReference>
<dbReference type="PROSITE" id="PS50868">
    <property type="entry name" value="POST_SET"/>
    <property type="match status" value="1"/>
</dbReference>
<dbReference type="PROSITE" id="PS51542">
    <property type="entry name" value="FYRN"/>
    <property type="match status" value="1"/>
</dbReference>
<dbReference type="Gene3D" id="2.170.270.10">
    <property type="entry name" value="SET domain"/>
    <property type="match status" value="1"/>
</dbReference>
<dbReference type="GO" id="GO:0003713">
    <property type="term" value="F:transcription coactivator activity"/>
    <property type="evidence" value="ECO:0007669"/>
    <property type="project" value="TreeGrafter"/>
</dbReference>
<feature type="compositionally biased region" description="Basic and acidic residues" evidence="20">
    <location>
        <begin position="2436"/>
        <end position="2446"/>
    </location>
</feature>
<feature type="compositionally biased region" description="Polar residues" evidence="20">
    <location>
        <begin position="2298"/>
        <end position="2307"/>
    </location>
</feature>
<evidence type="ECO:0000256" key="13">
    <source>
        <dbReference type="ARBA" id="ARBA00023015"/>
    </source>
</evidence>
<feature type="compositionally biased region" description="Basic and acidic residues" evidence="20">
    <location>
        <begin position="1530"/>
        <end position="1547"/>
    </location>
</feature>
<evidence type="ECO:0000259" key="24">
    <source>
        <dbReference type="PROSITE" id="PS51805"/>
    </source>
</evidence>
<feature type="compositionally biased region" description="Low complexity" evidence="20">
    <location>
        <begin position="731"/>
        <end position="752"/>
    </location>
</feature>
<keyword evidence="4" id="KW-0489">Methyltransferase</keyword>
<keyword evidence="8" id="KW-0677">Repeat</keyword>
<dbReference type="SMART" id="SM00541">
    <property type="entry name" value="FYRN"/>
    <property type="match status" value="1"/>
</dbReference>
<feature type="compositionally biased region" description="Low complexity" evidence="20">
    <location>
        <begin position="2320"/>
        <end position="2335"/>
    </location>
</feature>
<feature type="compositionally biased region" description="Low complexity" evidence="20">
    <location>
        <begin position="2147"/>
        <end position="2165"/>
    </location>
</feature>
<evidence type="ECO:0000256" key="8">
    <source>
        <dbReference type="ARBA" id="ARBA00022737"/>
    </source>
</evidence>
<feature type="region of interest" description="Disordered" evidence="20">
    <location>
        <begin position="2404"/>
        <end position="2550"/>
    </location>
</feature>
<feature type="compositionally biased region" description="Polar residues" evidence="20">
    <location>
        <begin position="2459"/>
        <end position="2470"/>
    </location>
</feature>
<dbReference type="PROSITE" id="PS51805">
    <property type="entry name" value="EPHD"/>
    <property type="match status" value="1"/>
</dbReference>
<evidence type="ECO:0000256" key="6">
    <source>
        <dbReference type="ARBA" id="ARBA00022691"/>
    </source>
</evidence>
<evidence type="ECO:0000256" key="5">
    <source>
        <dbReference type="ARBA" id="ARBA00022679"/>
    </source>
</evidence>
<feature type="compositionally biased region" description="Low complexity" evidence="20">
    <location>
        <begin position="2634"/>
        <end position="2643"/>
    </location>
</feature>
<feature type="transmembrane region" description="Helical" evidence="21">
    <location>
        <begin position="309"/>
        <end position="334"/>
    </location>
</feature>
<dbReference type="GO" id="GO:0032259">
    <property type="term" value="P:methylation"/>
    <property type="evidence" value="ECO:0007669"/>
    <property type="project" value="UniProtKB-KW"/>
</dbReference>
<keyword evidence="21" id="KW-1133">Transmembrane helix</keyword>
<feature type="region of interest" description="Disordered" evidence="20">
    <location>
        <begin position="1521"/>
        <end position="1547"/>
    </location>
</feature>
<evidence type="ECO:0000256" key="11">
    <source>
        <dbReference type="ARBA" id="ARBA00022853"/>
    </source>
</evidence>
<dbReference type="SUPFAM" id="SSF82199">
    <property type="entry name" value="SET domain"/>
    <property type="match status" value="1"/>
</dbReference>
<feature type="transmembrane region" description="Helical" evidence="21">
    <location>
        <begin position="389"/>
        <end position="407"/>
    </location>
</feature>
<evidence type="ECO:0000256" key="3">
    <source>
        <dbReference type="ARBA" id="ARBA00022553"/>
    </source>
</evidence>
<feature type="region of interest" description="Disordered" evidence="20">
    <location>
        <begin position="2781"/>
        <end position="2809"/>
    </location>
</feature>
<dbReference type="PANTHER" id="PTHR45888">
    <property type="entry name" value="HL01030P-RELATED"/>
    <property type="match status" value="1"/>
</dbReference>
<dbReference type="InterPro" id="IPR001214">
    <property type="entry name" value="SET_dom"/>
</dbReference>
<dbReference type="SMART" id="SM00317">
    <property type="entry name" value="SET"/>
    <property type="match status" value="1"/>
</dbReference>
<dbReference type="Pfam" id="PF13832">
    <property type="entry name" value="zf-HC5HC2H_2"/>
    <property type="match status" value="1"/>
</dbReference>
<dbReference type="SMART" id="SM00508">
    <property type="entry name" value="PostSET"/>
    <property type="match status" value="1"/>
</dbReference>
<dbReference type="Gene3D" id="3.30.160.360">
    <property type="match status" value="1"/>
</dbReference>
<keyword evidence="3" id="KW-0597">Phosphoprotein</keyword>
<feature type="region of interest" description="Disordered" evidence="20">
    <location>
        <begin position="2145"/>
        <end position="2357"/>
    </location>
</feature>
<feature type="region of interest" description="Disordered" evidence="20">
    <location>
        <begin position="619"/>
        <end position="858"/>
    </location>
</feature>
<evidence type="ECO:0000256" key="10">
    <source>
        <dbReference type="ARBA" id="ARBA00022833"/>
    </source>
</evidence>
<keyword evidence="21" id="KW-0812">Transmembrane</keyword>
<feature type="domain" description="Post-SET" evidence="23">
    <location>
        <begin position="3472"/>
        <end position="3488"/>
    </location>
</feature>
<keyword evidence="16" id="KW-0539">Nucleus</keyword>
<feature type="compositionally biased region" description="Polar residues" evidence="20">
    <location>
        <begin position="1162"/>
        <end position="1175"/>
    </location>
</feature>
<evidence type="ECO:0000256" key="21">
    <source>
        <dbReference type="SAM" id="Phobius"/>
    </source>
</evidence>
<dbReference type="InterPro" id="IPR003888">
    <property type="entry name" value="FYrich_N"/>
</dbReference>
<feature type="region of interest" description="Disordered" evidence="20">
    <location>
        <begin position="2657"/>
        <end position="2683"/>
    </location>
</feature>
<keyword evidence="12" id="KW-0007">Acetylation</keyword>
<keyword evidence="11" id="KW-0156">Chromatin regulator</keyword>
<dbReference type="Ensembl" id="ENSAMXT00005001629.1">
    <property type="protein sequence ID" value="ENSAMXP00005001464.1"/>
    <property type="gene ID" value="ENSAMXG00005000836.1"/>
</dbReference>
<keyword evidence="6" id="KW-0949">S-adenosyl-L-methionine</keyword>
<dbReference type="EC" id="2.1.1.364" evidence="17"/>
<dbReference type="GO" id="GO:0044666">
    <property type="term" value="C:MLL3/4 complex"/>
    <property type="evidence" value="ECO:0007669"/>
    <property type="project" value="TreeGrafter"/>
</dbReference>
<dbReference type="InterPro" id="IPR003616">
    <property type="entry name" value="Post-SET_dom"/>
</dbReference>
<sequence>MYKLKVSSSIKTLQGEEHYFLVISIVFLEKIIFLRILKNKIRRKLKKPHFYGDADFIFQQDFSRHTHCSHCQNGQLNSLPCSSGLYLKPTAICFVSTDLMRTYTQDGVCLTESGLSQLQSLANAASRRRRPKPKLKLKIINQNSVAVLQTPPDPQTDLSRDGDLDDSREGELVDGEGKSDSSPERETAADDESKVAEACKKRKRKPYRPGIGGFMVRQRNRTAPGKAKPALGRKDSTGSVSETQQGKDEGWGDPMPDTPVDEKPPVTEFPENPEVKVRKRYRKKKTKLEEAFPTYLQVQLQTMANPVHAAFFFFFFSNTQCILMIIFITIYILLLSAGLDITPLSEEASVSCQSHSGRGSHQVAEEPLDGILSPELDKMVTDESILSKLYKIPGMLVSILVIVLCAHASSCFFLVSRCIFLYLFLCLAIKYSSFHTGTFPRMPVMNGLMAPNQQFPPSQMPPGAGPDMPRNFPPMQPSAPPPTPVPEGEGDSLSTAQKSTLKWEKEETLGELATVAPVLYTNVNFPNLKEEYPDWQTRVKQIAKLWRKASSQDRAPYVQKARDNRAALRINKVQMSNETIKRQQQPQQPQPQAPQVLEVFDPAIPPLDPELLFKDPLKHKESEQEQEWKMRQQMRQKSKQQAKIEATQKLEQVKNEQLQQQQQQNLKGGPSDLDTPGGLQSPVSSQSSNGNMSPMQPSSKNGFSKPQLSGTPTAGSPDDVFLRPHPPPPSSGSQPQSPQMFSPGSSGSRPSSPWDPYAKMVGTPRPPASGPAAARRNSESGKSPRSLSEERGKTPSIHESIGSPTSLNVDPYAKPPDTPRPTGPTDPFLKPMCPPRTSQAMEGRHLIGSPGHDPFSRAGVRKEAYPRMPQGRMILSDPYARPLLAPIPGSNESGSVQLFKTPMPPPQPQDSNTAMHSRRPSGDPFERLIMPPRSAEAFQQSQSNDPYAHPPLTPHPGVGDGFENQVRIPRPHDPEPYPHQSAATHPNYQRNQDPFNHAPGMSRPMGSDPHAQPAAAGPSQGIRPGLMPGQDSFSPPQALMQEAFANPAMSGSQTPRHPGGMGDENSVSQSPSSQPSQTPVHDPFEQTSMNPHPQCAESSREQQGLGPGAIAVAQPHNTEAQSVPLRQRIRELILRQQQQKSAIRQEKSAQEQPVNVPPGTPQHWSQETQGQQPSDVFNRPPPPYPGPGVVRSPQRFHGPFPGDQRGPFSDGQFPKPHHRLAFPAGVQGQGLRPHPMQDPMMEAHPQMRRSMSIDLGKSLGGAPMGLQALPLPPRGMHMQQHNIMGQPFIELRHRPPEARLQLPFAAPVMQGNRMESPTQPQRPPGFMSGQEMGFPANQGHKPVDPTMNQTQGVATELQGTMSMENLHQHSVSVRAGHPQIPLVRSMSQPNETFSSPTSNFPVVSSGQSSEVVLSSSEGTEEKMDADESAVKDLEDVEVKDLVDTDLENLNLDADDGKDLDLETNDLHLDEIFLTSGKFDIIAYADADLDLSEDLDLNDSIEDHPETSDLQKSQLDKTDALNGASLSSHSTSEEDKAGDKHEQSPVQIKKEVCQNLGTLKSEEEIKIEVQNDLSQMSSCKNQMNEAQAVNQEVCGSSIDDTTSKHDVHSDSTPVLSSLLVNVPQDNESHKQDSCGQSMPQSKLQEPALQQTLNSNLMAQGGISVQGMNPGMVVDPSLVSSHGDGSLDIPGAIQDQSSAAMFGLEQKDALLSIEQSGILSQAQQALLAQHGQQNRPLLLEEQPLLLQDLLDQERQEQQQQKQMQAMIRQRSSDSFFPNIDFDAITDPIMKAKMVALKGINKVMVQNNMGMSQMVVNKFPVASQPVPAPQAQEACAPSQQAVAQDSKLAAYMTRPSPPSFGQGFTNEAQKVQYEDWLRETQKLLQMQQKFLEEQIGVHRKSKKALSAKQRTAKKAGREFPEEDAEQLKHVTEQQGVVQKQLEQIRKQQKEHAELIEEYRVKQQQGGGIQPQMMPGMVPMQQGHPGMVMAGPMNQPLMGPAMPMQLHPGQANAPPNMPGWHPGASGSVGPQMPGVMPPQMMQAQPPQQTLARPGQRQPSGESPHVNFDDTNPFSEGFQERERKERLREQQERQRVQLMKEVERQRMKQRMEMEQQQQHHGLLGQDGNMRSLSQMPFYNQNLPQDFMQPHRPQQQMQGPGFPQQQGMPGMQGPPGPMMGNGPFPQEVRPGFVSDKQLQQHGGPNHSSSNFIQAQPRPQRFPGPNMVPQNPGQGHPFGVESTMPLPPNFPGSGPSLIQLYSNIIPEEKGKKKRNRKKKKDDDAESLRAPSTPHSDLTAPLTPCVSDTSSTPTRNPLLFGDHEICETSQPGSSTPGSQSSQPHSELERQLSEGSCGGGPDLTMSQQDIHDRILSNIKMERIEASDCHGPRGTSMDLGLGMVKVEGEKEIMMSPTSNSKGEGGNELLKHLLKNKGTPPHGLPHQRSEDSLRSEEENSTDSKWVSFCRLTQTYSDSQLSGHPDFTGTDKKKQRTKRTPKSGERPAPRSKKRKKEEDERQVSYSSTEPIMTSLKQQNNLSNPPTPPASLPPTPPPVARQKLLNGFATTEELAGKAAVISGHDVTKGLPPRTLHMPFKTEEELFARALAHGPKTVDVPASLPTPPHNNQEELRGQEHCEDRDTPDSFVPSSSPESVVGMEISRYPDLSRVKEEPPSPALSPVMPMFPNSRGKGSEAKLRDMKTEPSSVFFGSPFGVQQNGSGSGLVSIAVTLKPAAAENITDVVAAIADLIQVKIPSSYEVSSGPWPHAGLGVHKGPDSRPSASGLLQRHGAAELEGPGRLSRTTGYQEGPGSPGPKPQWCRQCKVVVLGNGVRKPAKDQQNKAQTSVALLAEKALKESPSKAQHQYNNNMSSMDVHCLAQLQSKPPSPLSSPLGPASPAPAEPLKIETVKTESNSDAPLKVTVKLKPRSQSHTDNKPWHHGKRWKGLRWRKWTIQIAASKGGQPVPTEDLLHELRSSLRPCSLSRDCRRCCFCQQQGDGLTDGAARLLNLDLDTWVHLNCALWSSEVYETQAGALINVEVARQRGQSVTCAFCQRLGATSGCHRLRCLNVYHFTCALQAGCTFFKDKTMLCHQHRPRGGAGASAAGLHLDQQVLRCFSVFRRVYVQRDELRQLASAVQRPELGHTFRVGSLLFHAMGQLPPALLPHFHSASAIFPPGYEASRLYWSMRHGRRRCRYVCSVEEHQGRPEFSIRVLERGYEDLVLTDTSAKGVWDKVLGSVAERRAETGMLRLFPVYLKGEDLFGLTVSAVARIAESLPGVKACSRYRFRYGWNPMLELPLCINPTGCARSELKILSVWNRPSRILQNSALAEGGPSHSKHFVHSKSSQYRRLTSEWKSNVYLAHSRIQGLGLFAARDIEKQTMVIEYLGDVLRAEVAARKELHYKAKNRKAFMFRIDGEYVIDATCSGSPARYINHSCSPNCVAEVVTFERGYKIIISSNRRIEKGEELCYDYKLGLVKNQNQKTPCLCGAVNCRKWMN</sequence>
<dbReference type="SUPFAM" id="SSF47095">
    <property type="entry name" value="HMG-box"/>
    <property type="match status" value="1"/>
</dbReference>
<feature type="compositionally biased region" description="Polar residues" evidence="20">
    <location>
        <begin position="2190"/>
        <end position="2207"/>
    </location>
</feature>
<keyword evidence="2" id="KW-0488">Methylation</keyword>
<name>A0A8B9GWI8_ASTMX</name>
<feature type="region of interest" description="Disordered" evidence="20">
    <location>
        <begin position="450"/>
        <end position="497"/>
    </location>
</feature>
<dbReference type="PROSITE" id="PS50280">
    <property type="entry name" value="SET"/>
    <property type="match status" value="1"/>
</dbReference>
<evidence type="ECO:0000256" key="16">
    <source>
        <dbReference type="ARBA" id="ARBA00023242"/>
    </source>
</evidence>
<evidence type="ECO:0000256" key="19">
    <source>
        <dbReference type="SAM" id="Coils"/>
    </source>
</evidence>
<dbReference type="InterPro" id="IPR046341">
    <property type="entry name" value="SET_dom_sf"/>
</dbReference>
<comment type="subcellular location">
    <subcellularLocation>
        <location evidence="1">Nucleus</location>
    </subcellularLocation>
</comment>
<feature type="compositionally biased region" description="Low complexity" evidence="20">
    <location>
        <begin position="1066"/>
        <end position="1080"/>
    </location>
</feature>
<dbReference type="GO" id="GO:0140945">
    <property type="term" value="F:histone H3K4 monomethyltransferase activity"/>
    <property type="evidence" value="ECO:0007669"/>
    <property type="project" value="UniProtKB-EC"/>
</dbReference>
<dbReference type="Proteomes" id="UP000694621">
    <property type="component" value="Unplaced"/>
</dbReference>
<dbReference type="Gene3D" id="1.10.30.10">
    <property type="entry name" value="High mobility group box domain"/>
    <property type="match status" value="1"/>
</dbReference>
<feature type="compositionally biased region" description="Pro residues" evidence="20">
    <location>
        <begin position="2532"/>
        <end position="2546"/>
    </location>
</feature>
<evidence type="ECO:0000256" key="14">
    <source>
        <dbReference type="ARBA" id="ARBA00023054"/>
    </source>
</evidence>
<feature type="compositionally biased region" description="Polar residues" evidence="20">
    <location>
        <begin position="2511"/>
        <end position="2527"/>
    </location>
</feature>
<evidence type="ECO:0000256" key="17">
    <source>
        <dbReference type="ARBA" id="ARBA00023620"/>
    </source>
</evidence>
<dbReference type="InterPro" id="IPR003889">
    <property type="entry name" value="FYrich_C"/>
</dbReference>
<feature type="compositionally biased region" description="Pro residues" evidence="20">
    <location>
        <begin position="813"/>
        <end position="824"/>
    </location>
</feature>
<dbReference type="FunFam" id="3.30.160.360:FF:000001">
    <property type="entry name" value="Histone-lysine N-methyltransferase"/>
    <property type="match status" value="1"/>
</dbReference>
<feature type="region of interest" description="Disordered" evidence="20">
    <location>
        <begin position="143"/>
        <end position="271"/>
    </location>
</feature>
<feature type="domain" description="SET" evidence="22">
    <location>
        <begin position="3347"/>
        <end position="3463"/>
    </location>
</feature>
<organism evidence="25 26">
    <name type="scientific">Astyanax mexicanus</name>
    <name type="common">Blind cave fish</name>
    <name type="synonym">Astyanax fasciatus mexicanus</name>
    <dbReference type="NCBI Taxonomy" id="7994"/>
    <lineage>
        <taxon>Eukaryota</taxon>
        <taxon>Metazoa</taxon>
        <taxon>Chordata</taxon>
        <taxon>Craniata</taxon>
        <taxon>Vertebrata</taxon>
        <taxon>Euteleostomi</taxon>
        <taxon>Actinopterygii</taxon>
        <taxon>Neopterygii</taxon>
        <taxon>Teleostei</taxon>
        <taxon>Ostariophysi</taxon>
        <taxon>Characiformes</taxon>
        <taxon>Characoidei</taxon>
        <taxon>Acestrorhamphidae</taxon>
        <taxon>Acestrorhamphinae</taxon>
        <taxon>Astyanax</taxon>
    </lineage>
</organism>
<evidence type="ECO:0000259" key="22">
    <source>
        <dbReference type="PROSITE" id="PS50280"/>
    </source>
</evidence>
<comment type="catalytic activity">
    <reaction evidence="18">
        <text>L-lysyl(4)-[histone H3] + S-adenosyl-L-methionine = N(6)-methyl-L-lysyl(4)-[histone H3] + S-adenosyl-L-homocysteine + H(+)</text>
        <dbReference type="Rhea" id="RHEA:60264"/>
        <dbReference type="Rhea" id="RHEA-COMP:15543"/>
        <dbReference type="Rhea" id="RHEA-COMP:15547"/>
        <dbReference type="ChEBI" id="CHEBI:15378"/>
        <dbReference type="ChEBI" id="CHEBI:29969"/>
        <dbReference type="ChEBI" id="CHEBI:57856"/>
        <dbReference type="ChEBI" id="CHEBI:59789"/>
        <dbReference type="ChEBI" id="CHEBI:61929"/>
        <dbReference type="EC" id="2.1.1.364"/>
    </reaction>
    <physiologicalReaction direction="left-to-right" evidence="18">
        <dbReference type="Rhea" id="RHEA:60265"/>
    </physiologicalReaction>
</comment>
<feature type="region of interest" description="Disordered" evidence="20">
    <location>
        <begin position="2872"/>
        <end position="2891"/>
    </location>
</feature>
<evidence type="ECO:0000256" key="7">
    <source>
        <dbReference type="ARBA" id="ARBA00022723"/>
    </source>
</evidence>
<keyword evidence="10" id="KW-0862">Zinc</keyword>
<protein>
    <recommendedName>
        <fullName evidence="17">[histone H3]-lysine(4) N-methyltransferase</fullName>
        <ecNumber evidence="17">2.1.1.364</ecNumber>
    </recommendedName>
</protein>
<keyword evidence="21" id="KW-0472">Membrane</keyword>
<feature type="region of interest" description="Disordered" evidence="20">
    <location>
        <begin position="885"/>
        <end position="1124"/>
    </location>
</feature>
<feature type="compositionally biased region" description="Basic and acidic residues" evidence="20">
    <location>
        <begin position="619"/>
        <end position="630"/>
    </location>
</feature>
<evidence type="ECO:0000259" key="23">
    <source>
        <dbReference type="PROSITE" id="PS50868"/>
    </source>
</evidence>
<dbReference type="Pfam" id="PF00856">
    <property type="entry name" value="SET"/>
    <property type="match status" value="1"/>
</dbReference>
<evidence type="ECO:0000256" key="18">
    <source>
        <dbReference type="ARBA" id="ARBA00049353"/>
    </source>
</evidence>
<feature type="region of interest" description="Disordered" evidence="20">
    <location>
        <begin position="1136"/>
        <end position="1209"/>
    </location>
</feature>
<dbReference type="SMART" id="SM00542">
    <property type="entry name" value="FYRC"/>
    <property type="match status" value="1"/>
</dbReference>
<feature type="compositionally biased region" description="Pro residues" evidence="20">
    <location>
        <begin position="471"/>
        <end position="485"/>
    </location>
</feature>
<evidence type="ECO:0000313" key="25">
    <source>
        <dbReference type="Ensembl" id="ENSAMXP00005001464.1"/>
    </source>
</evidence>
<feature type="compositionally biased region" description="Basic and acidic residues" evidence="20">
    <location>
        <begin position="158"/>
        <end position="199"/>
    </location>
</feature>
<evidence type="ECO:0000256" key="1">
    <source>
        <dbReference type="ARBA" id="ARBA00004123"/>
    </source>
</evidence>
<keyword evidence="14 19" id="KW-0175">Coiled coil</keyword>
<feature type="region of interest" description="Disordered" evidence="20">
    <location>
        <begin position="2035"/>
        <end position="2090"/>
    </location>
</feature>
<feature type="compositionally biased region" description="Low complexity" evidence="20">
    <location>
        <begin position="2035"/>
        <end position="2044"/>
    </location>
</feature>
<keyword evidence="13" id="KW-0805">Transcription regulation</keyword>
<dbReference type="FunFam" id="3.30.40.10:FF:000002">
    <property type="entry name" value="Histone-lysine N-methyltransferase"/>
    <property type="match status" value="1"/>
</dbReference>
<dbReference type="Gene3D" id="3.30.40.10">
    <property type="entry name" value="Zinc/RING finger domain, C3HC4 (zinc finger)"/>
    <property type="match status" value="1"/>
</dbReference>
<dbReference type="FunFam" id="1.10.30.10:FF:000009">
    <property type="entry name" value="Histone-lysine N-methyltransferase"/>
    <property type="match status" value="1"/>
</dbReference>
<dbReference type="Pfam" id="PF05964">
    <property type="entry name" value="FYRN"/>
    <property type="match status" value="1"/>
</dbReference>
<feature type="compositionally biased region" description="Low complexity" evidence="20">
    <location>
        <begin position="655"/>
        <end position="667"/>
    </location>
</feature>
<evidence type="ECO:0000256" key="15">
    <source>
        <dbReference type="ARBA" id="ARBA00023163"/>
    </source>
</evidence>
<proteinExistence type="predicted"/>
<evidence type="ECO:0000313" key="26">
    <source>
        <dbReference type="Proteomes" id="UP000694621"/>
    </source>
</evidence>
<feature type="transmembrane region" description="Helical" evidence="21">
    <location>
        <begin position="20"/>
        <end position="37"/>
    </location>
</feature>
<keyword evidence="7" id="KW-0479">Metal-binding</keyword>
<dbReference type="GO" id="GO:0008270">
    <property type="term" value="F:zinc ion binding"/>
    <property type="evidence" value="ECO:0007669"/>
    <property type="project" value="UniProtKB-KW"/>
</dbReference>
<dbReference type="InterPro" id="IPR036910">
    <property type="entry name" value="HMG_box_dom_sf"/>
</dbReference>
<reference evidence="25" key="1">
    <citation type="submission" date="2025-08" db="UniProtKB">
        <authorList>
            <consortium name="Ensembl"/>
        </authorList>
    </citation>
    <scope>IDENTIFICATION</scope>
</reference>
<evidence type="ECO:0000256" key="20">
    <source>
        <dbReference type="SAM" id="MobiDB-lite"/>
    </source>
</evidence>
<evidence type="ECO:0000256" key="9">
    <source>
        <dbReference type="ARBA" id="ARBA00022771"/>
    </source>
</evidence>
<evidence type="ECO:0000256" key="12">
    <source>
        <dbReference type="ARBA" id="ARBA00022990"/>
    </source>
</evidence>
<evidence type="ECO:0000256" key="4">
    <source>
        <dbReference type="ARBA" id="ARBA00022603"/>
    </source>
</evidence>
<feature type="domain" description="PHD-type" evidence="24">
    <location>
        <begin position="2977"/>
        <end position="3085"/>
    </location>
</feature>
<evidence type="ECO:0000256" key="2">
    <source>
        <dbReference type="ARBA" id="ARBA00022481"/>
    </source>
</evidence>
<dbReference type="PROSITE" id="PS51543">
    <property type="entry name" value="FYRC"/>
    <property type="match status" value="1"/>
</dbReference>
<accession>A0A8B9GWI8</accession>
<keyword evidence="9" id="KW-0863">Zinc-finger</keyword>
<dbReference type="InterPro" id="IPR034732">
    <property type="entry name" value="EPHD"/>
</dbReference>
<feature type="compositionally biased region" description="Basic and acidic residues" evidence="20">
    <location>
        <begin position="2617"/>
        <end position="2633"/>
    </location>
</feature>
<feature type="region of interest" description="Disordered" evidence="20">
    <location>
        <begin position="2605"/>
        <end position="2643"/>
    </location>
</feature>
<keyword evidence="15" id="KW-0804">Transcription</keyword>
<feature type="coiled-coil region" evidence="19">
    <location>
        <begin position="1934"/>
        <end position="1961"/>
    </location>
</feature>
<feature type="transmembrane region" description="Helical" evidence="21">
    <location>
        <begin position="414"/>
        <end position="434"/>
    </location>
</feature>
<dbReference type="Pfam" id="PF05965">
    <property type="entry name" value="FYRC"/>
    <property type="match status" value="1"/>
</dbReference>
<dbReference type="PANTHER" id="PTHR45888:SF1">
    <property type="entry name" value="HISTONE-LYSINE N-METHYLTRANSFERASE 2C"/>
    <property type="match status" value="1"/>
</dbReference>
<feature type="compositionally biased region" description="Polar residues" evidence="20">
    <location>
        <begin position="681"/>
        <end position="714"/>
    </location>
</feature>
<feature type="compositionally biased region" description="Basic and acidic residues" evidence="20">
    <location>
        <begin position="2073"/>
        <end position="2090"/>
    </location>
</feature>
<dbReference type="GO" id="GO:0045944">
    <property type="term" value="P:positive regulation of transcription by RNA polymerase II"/>
    <property type="evidence" value="ECO:0007669"/>
    <property type="project" value="TreeGrafter"/>
</dbReference>
<feature type="compositionally biased region" description="Pro residues" evidence="20">
    <location>
        <begin position="2875"/>
        <end position="2891"/>
    </location>
</feature>
<keyword evidence="5" id="KW-0808">Transferase</keyword>
<dbReference type="CDD" id="cd22026">
    <property type="entry name" value="HMG-box_KMT2C"/>
    <property type="match status" value="1"/>
</dbReference>
<feature type="compositionally biased region" description="Polar residues" evidence="20">
    <location>
        <begin position="981"/>
        <end position="994"/>
    </location>
</feature>